<sequence length="256" mass="29036">MNDNQSLAKPYPTVPMYGVPISKMNMKETVRFLTSAIEEHVPHQVVTINPIILMAALDNAQFYKDLQASELIVPDGTGVVWAANYIGQPVQERVPGIELVNELMKVGELKRWRVYMLGASDEVIEAAAAKLQSNHPAIRIVGYRNGFFSEEEDQSVIAAIRATEPDILLVGRSTDKQDPWIAKYKQELGVPVMMGVGGTFDILSGKLKRAPKLFQRLRLEWLYRLLQEPKRFPRMLVLPKFALKVIRERDKVLKPR</sequence>
<dbReference type="Pfam" id="PF03808">
    <property type="entry name" value="Glyco_tran_WecG"/>
    <property type="match status" value="1"/>
</dbReference>
<dbReference type="EMBL" id="SKFG01000011">
    <property type="protein sequence ID" value="TCZ76820.1"/>
    <property type="molecule type" value="Genomic_DNA"/>
</dbReference>
<evidence type="ECO:0000313" key="7">
    <source>
        <dbReference type="Proteomes" id="UP000295418"/>
    </source>
</evidence>
<keyword evidence="1 5" id="KW-0328">Glycosyltransferase</keyword>
<dbReference type="PANTHER" id="PTHR34136:SF1">
    <property type="entry name" value="UDP-N-ACETYL-D-MANNOSAMINURONIC ACID TRANSFERASE"/>
    <property type="match status" value="1"/>
</dbReference>
<comment type="function">
    <text evidence="5">Catalyzes the conversion of GlcNAc-PP-undecaprenol into ManNAc-GlcNAc-PP-undecaprenol, the first committed lipid intermediate in the de novo synthesis of teichoic acid.</text>
</comment>
<dbReference type="CDD" id="cd06533">
    <property type="entry name" value="Glyco_transf_WecG_TagA"/>
    <property type="match status" value="1"/>
</dbReference>
<dbReference type="AlphaFoldDB" id="A0A4R4ECW1"/>
<evidence type="ECO:0000256" key="1">
    <source>
        <dbReference type="ARBA" id="ARBA00022676"/>
    </source>
</evidence>
<dbReference type="UniPathway" id="UPA00632"/>
<comment type="catalytic activity">
    <reaction evidence="5">
        <text>UDP-N-acetyl-alpha-D-mannosamine + N-acetyl-alpha-D-glucosaminyl-di-trans,octa-cis-undecaprenyl diphosphate = N-acetyl-beta-D-mannosaminyl-(1-&gt;4)-N-acetyl-alpha-D-glucosaminyl di-trans,octa-cis-undecaprenyl diphosphate + UDP + H(+)</text>
        <dbReference type="Rhea" id="RHEA:16053"/>
        <dbReference type="ChEBI" id="CHEBI:15378"/>
        <dbReference type="ChEBI" id="CHEBI:58223"/>
        <dbReference type="ChEBI" id="CHEBI:62959"/>
        <dbReference type="ChEBI" id="CHEBI:68623"/>
        <dbReference type="ChEBI" id="CHEBI:132210"/>
        <dbReference type="EC" id="2.4.1.187"/>
    </reaction>
</comment>
<dbReference type="EC" id="2.4.1.187" evidence="5"/>
<evidence type="ECO:0000256" key="5">
    <source>
        <dbReference type="HAMAP-Rule" id="MF_02070"/>
    </source>
</evidence>
<dbReference type="InterPro" id="IPR004629">
    <property type="entry name" value="WecG_TagA_CpsF"/>
</dbReference>
<dbReference type="InterPro" id="IPR034714">
    <property type="entry name" value="TagA_TarA"/>
</dbReference>
<keyword evidence="4 5" id="KW-0961">Cell wall biogenesis/degradation</keyword>
<proteinExistence type="inferred from homology"/>
<evidence type="ECO:0000256" key="4">
    <source>
        <dbReference type="ARBA" id="ARBA00023316"/>
    </source>
</evidence>
<dbReference type="HAMAP" id="MF_02070">
    <property type="entry name" value="TagA_TarA"/>
    <property type="match status" value="1"/>
</dbReference>
<comment type="similarity">
    <text evidence="5">Belongs to the glycosyltransferase 26 family. TagA/TarA subfamily.</text>
</comment>
<protein>
    <recommendedName>
        <fullName evidence="5">N-acetylglucosaminyldiphosphoundecaprenol N-acetyl-beta-D-mannosaminyltransferase</fullName>
        <ecNumber evidence="5">2.4.1.187</ecNumber>
    </recommendedName>
    <alternativeName>
        <fullName evidence="5">N-acetylmannosaminyltransferase</fullName>
    </alternativeName>
    <alternativeName>
        <fullName evidence="5">UDP-N-acetylmannosamine transferase</fullName>
    </alternativeName>
    <alternativeName>
        <fullName evidence="5">UDP-N-acetylmannosamine:N-acetylglucosaminyl pyrophosphorylundecaprenol N-acetylmannosaminyltransferase</fullName>
    </alternativeName>
</protein>
<dbReference type="PANTHER" id="PTHR34136">
    <property type="match status" value="1"/>
</dbReference>
<gene>
    <name evidence="6" type="ORF">E0485_12615</name>
</gene>
<comment type="pathway">
    <text evidence="5">Cell wall biogenesis; teichoic acid biosynthesis.</text>
</comment>
<dbReference type="GO" id="GO:0071555">
    <property type="term" value="P:cell wall organization"/>
    <property type="evidence" value="ECO:0007669"/>
    <property type="project" value="UniProtKB-KW"/>
</dbReference>
<dbReference type="GO" id="GO:0019350">
    <property type="term" value="P:teichoic acid biosynthetic process"/>
    <property type="evidence" value="ECO:0007669"/>
    <property type="project" value="UniProtKB-UniRule"/>
</dbReference>
<comment type="caution">
    <text evidence="6">The sequence shown here is derived from an EMBL/GenBank/DDBJ whole genome shotgun (WGS) entry which is preliminary data.</text>
</comment>
<dbReference type="Proteomes" id="UP000295418">
    <property type="component" value="Unassembled WGS sequence"/>
</dbReference>
<organism evidence="6 7">
    <name type="scientific">Paenibacillus albiflavus</name>
    <dbReference type="NCBI Taxonomy" id="2545760"/>
    <lineage>
        <taxon>Bacteria</taxon>
        <taxon>Bacillati</taxon>
        <taxon>Bacillota</taxon>
        <taxon>Bacilli</taxon>
        <taxon>Bacillales</taxon>
        <taxon>Paenibacillaceae</taxon>
        <taxon>Paenibacillus</taxon>
    </lineage>
</organism>
<dbReference type="NCBIfam" id="TIGR00696">
    <property type="entry name" value="wecG_tagA_cpsF"/>
    <property type="match status" value="1"/>
</dbReference>
<dbReference type="OrthoDB" id="9771846at2"/>
<keyword evidence="2 5" id="KW-0808">Transferase</keyword>
<dbReference type="RefSeq" id="WP_132418408.1">
    <property type="nucleotide sequence ID" value="NZ_SKFG01000011.1"/>
</dbReference>
<evidence type="ECO:0000256" key="2">
    <source>
        <dbReference type="ARBA" id="ARBA00022679"/>
    </source>
</evidence>
<name>A0A4R4ECW1_9BACL</name>
<keyword evidence="3 5" id="KW-0777">Teichoic acid biosynthesis</keyword>
<accession>A0A4R4ECW1</accession>
<evidence type="ECO:0000256" key="3">
    <source>
        <dbReference type="ARBA" id="ARBA00022944"/>
    </source>
</evidence>
<keyword evidence="7" id="KW-1185">Reference proteome</keyword>
<evidence type="ECO:0000313" key="6">
    <source>
        <dbReference type="EMBL" id="TCZ76820.1"/>
    </source>
</evidence>
<dbReference type="GO" id="GO:0047244">
    <property type="term" value="F:N-acetylglucosaminyldiphosphoundecaprenol N-acetyl-beta-D-mannosaminyltransferase activity"/>
    <property type="evidence" value="ECO:0007669"/>
    <property type="project" value="UniProtKB-UniRule"/>
</dbReference>
<reference evidence="6 7" key="1">
    <citation type="submission" date="2019-03" db="EMBL/GenBank/DDBJ databases">
        <authorList>
            <person name="Kim M.K.M."/>
        </authorList>
    </citation>
    <scope>NUCLEOTIDE SEQUENCE [LARGE SCALE GENOMIC DNA]</scope>
    <source>
        <strain evidence="6 7">18JY21-1</strain>
    </source>
</reference>